<feature type="domain" description="ABC transporter" evidence="5">
    <location>
        <begin position="4"/>
        <end position="229"/>
    </location>
</feature>
<comment type="similarity">
    <text evidence="1">Belongs to the ABC transporter superfamily.</text>
</comment>
<keyword evidence="7" id="KW-1185">Reference proteome</keyword>
<dbReference type="Proteomes" id="UP000429595">
    <property type="component" value="Unassembled WGS sequence"/>
</dbReference>
<dbReference type="InterPro" id="IPR003593">
    <property type="entry name" value="AAA+_ATPase"/>
</dbReference>
<comment type="caution">
    <text evidence="6">The sequence shown here is derived from an EMBL/GenBank/DDBJ whole genome shotgun (WGS) entry which is preliminary data.</text>
</comment>
<dbReference type="Pfam" id="PF00005">
    <property type="entry name" value="ABC_tran"/>
    <property type="match status" value="1"/>
</dbReference>
<dbReference type="CDD" id="cd03230">
    <property type="entry name" value="ABC_DR_subfamily_A"/>
    <property type="match status" value="1"/>
</dbReference>
<dbReference type="Gene3D" id="3.40.50.300">
    <property type="entry name" value="P-loop containing nucleotide triphosphate hydrolases"/>
    <property type="match status" value="1"/>
</dbReference>
<keyword evidence="3" id="KW-0547">Nucleotide-binding</keyword>
<dbReference type="SUPFAM" id="SSF52540">
    <property type="entry name" value="P-loop containing nucleoside triphosphate hydrolases"/>
    <property type="match status" value="1"/>
</dbReference>
<keyword evidence="4 6" id="KW-0067">ATP-binding</keyword>
<evidence type="ECO:0000259" key="5">
    <source>
        <dbReference type="PROSITE" id="PS50893"/>
    </source>
</evidence>
<organism evidence="6 7">
    <name type="scientific">Bacillus aerolatus</name>
    <dbReference type="NCBI Taxonomy" id="2653354"/>
    <lineage>
        <taxon>Bacteria</taxon>
        <taxon>Bacillati</taxon>
        <taxon>Bacillota</taxon>
        <taxon>Bacilli</taxon>
        <taxon>Bacillales</taxon>
        <taxon>Bacillaceae</taxon>
        <taxon>Bacillus</taxon>
    </lineage>
</organism>
<dbReference type="InterPro" id="IPR027417">
    <property type="entry name" value="P-loop_NTPase"/>
</dbReference>
<dbReference type="GO" id="GO:0005524">
    <property type="term" value="F:ATP binding"/>
    <property type="evidence" value="ECO:0007669"/>
    <property type="project" value="UniProtKB-KW"/>
</dbReference>
<gene>
    <name evidence="6" type="ORF">F9802_09575</name>
</gene>
<dbReference type="InterPro" id="IPR050763">
    <property type="entry name" value="ABC_transporter_ATP-binding"/>
</dbReference>
<dbReference type="AlphaFoldDB" id="A0A6I1FGE3"/>
<evidence type="ECO:0000256" key="1">
    <source>
        <dbReference type="ARBA" id="ARBA00005417"/>
    </source>
</evidence>
<dbReference type="InterPro" id="IPR017871">
    <property type="entry name" value="ABC_transporter-like_CS"/>
</dbReference>
<accession>A0A6I1FGE3</accession>
<evidence type="ECO:0000256" key="2">
    <source>
        <dbReference type="ARBA" id="ARBA00022448"/>
    </source>
</evidence>
<dbReference type="EMBL" id="WEIO01000004">
    <property type="protein sequence ID" value="KAB7707245.1"/>
    <property type="molecule type" value="Genomic_DNA"/>
</dbReference>
<protein>
    <submittedName>
        <fullName evidence="6">ATP-binding cassette domain-containing protein</fullName>
    </submittedName>
</protein>
<evidence type="ECO:0000256" key="4">
    <source>
        <dbReference type="ARBA" id="ARBA00022840"/>
    </source>
</evidence>
<sequence>MAIVELYQLTKSYKNNRGISDMSFSIEEGEIFGFIGPNGAGKSTTIRTLLNFIFPTSGSATVFGKDIVKQSKEIRQQVGYLPSEVHYYDDMKVIDLLTYSARFHKNFNAARMKDLAARLDLDVSRKIEDLSFGNRKKVGIVQALLHEPKLIILDEPTSGLDPLMQHHFFDLLHEERKRGATIFFSSHILSEVQKMCDRVAIIKEGKLVRVETIENLTKNKVKNITLTFEKAEPLYVELEGVIKQEVNANEIKLLYSGEIQELLSKLNGLPLHDLLIEEPTLEEIFMHYYES</sequence>
<evidence type="ECO:0000313" key="7">
    <source>
        <dbReference type="Proteomes" id="UP000429595"/>
    </source>
</evidence>
<name>A0A6I1FGE3_9BACI</name>
<dbReference type="SMART" id="SM00382">
    <property type="entry name" value="AAA"/>
    <property type="match status" value="1"/>
</dbReference>
<dbReference type="PROSITE" id="PS50893">
    <property type="entry name" value="ABC_TRANSPORTER_2"/>
    <property type="match status" value="1"/>
</dbReference>
<keyword evidence="2" id="KW-0813">Transport</keyword>
<dbReference type="RefSeq" id="WP_152151318.1">
    <property type="nucleotide sequence ID" value="NZ_WEIO01000004.1"/>
</dbReference>
<dbReference type="GO" id="GO:0016887">
    <property type="term" value="F:ATP hydrolysis activity"/>
    <property type="evidence" value="ECO:0007669"/>
    <property type="project" value="InterPro"/>
</dbReference>
<dbReference type="PROSITE" id="PS00211">
    <property type="entry name" value="ABC_TRANSPORTER_1"/>
    <property type="match status" value="1"/>
</dbReference>
<evidence type="ECO:0000313" key="6">
    <source>
        <dbReference type="EMBL" id="KAB7707245.1"/>
    </source>
</evidence>
<dbReference type="InterPro" id="IPR003439">
    <property type="entry name" value="ABC_transporter-like_ATP-bd"/>
</dbReference>
<proteinExistence type="inferred from homology"/>
<reference evidence="6 7" key="1">
    <citation type="submission" date="2019-10" db="EMBL/GenBank/DDBJ databases">
        <title>Bacillus aerolatum sp. nov., isolated from bioaerosol of sport playgrounds.</title>
        <authorList>
            <person name="Chen P."/>
            <person name="Zhang G."/>
        </authorList>
    </citation>
    <scope>NUCLEOTIDE SEQUENCE [LARGE SCALE GENOMIC DNA]</scope>
    <source>
        <strain evidence="6 7">CX253</strain>
    </source>
</reference>
<dbReference type="PANTHER" id="PTHR42711:SF5">
    <property type="entry name" value="ABC TRANSPORTER ATP-BINDING PROTEIN NATA"/>
    <property type="match status" value="1"/>
</dbReference>
<dbReference type="PANTHER" id="PTHR42711">
    <property type="entry name" value="ABC TRANSPORTER ATP-BINDING PROTEIN"/>
    <property type="match status" value="1"/>
</dbReference>
<evidence type="ECO:0000256" key="3">
    <source>
        <dbReference type="ARBA" id="ARBA00022741"/>
    </source>
</evidence>